<name>A0A6M3X5L4_9ZZZZ</name>
<sequence>MSTKQVQAYPYTSGYPGLLWNEHKHKKAELLGLTVDNQSAAVQKVQLFDGFDTVASKTGAAGATQAAEYLKTSGVTSGLIRLQVTVPAGETQKLGEEDCKGIEFLGRGTAVASTLTSDCVIIAQYRLK</sequence>
<organism evidence="1">
    <name type="scientific">viral metagenome</name>
    <dbReference type="NCBI Taxonomy" id="1070528"/>
    <lineage>
        <taxon>unclassified sequences</taxon>
        <taxon>metagenomes</taxon>
        <taxon>organismal metagenomes</taxon>
    </lineage>
</organism>
<dbReference type="AlphaFoldDB" id="A0A6M3X5L4"/>
<accession>A0A6M3X5L4</accession>
<gene>
    <name evidence="1" type="ORF">MM171B02524_0008</name>
</gene>
<dbReference type="EMBL" id="MT143940">
    <property type="protein sequence ID" value="QJH93032.1"/>
    <property type="molecule type" value="Genomic_DNA"/>
</dbReference>
<reference evidence="1" key="1">
    <citation type="submission" date="2020-03" db="EMBL/GenBank/DDBJ databases">
        <title>The deep terrestrial virosphere.</title>
        <authorList>
            <person name="Holmfeldt K."/>
            <person name="Nilsson E."/>
            <person name="Simone D."/>
            <person name="Lopez-Fernandez M."/>
            <person name="Wu X."/>
            <person name="de Brujin I."/>
            <person name="Lundin D."/>
            <person name="Andersson A."/>
            <person name="Bertilsson S."/>
            <person name="Dopson M."/>
        </authorList>
    </citation>
    <scope>NUCLEOTIDE SEQUENCE</scope>
    <source>
        <strain evidence="1">MM171B02524</strain>
    </source>
</reference>
<proteinExistence type="predicted"/>
<protein>
    <submittedName>
        <fullName evidence="1">Uncharacterized protein</fullName>
    </submittedName>
</protein>
<evidence type="ECO:0000313" key="1">
    <source>
        <dbReference type="EMBL" id="QJH93032.1"/>
    </source>
</evidence>